<dbReference type="InterPro" id="IPR034113">
    <property type="entry name" value="SCP_GAPR1-like"/>
</dbReference>
<name>A0AAV6V7Y7_9ARAC</name>
<dbReference type="PROSITE" id="PS01009">
    <property type="entry name" value="CRISP_1"/>
    <property type="match status" value="1"/>
</dbReference>
<gene>
    <name evidence="2" type="ORF">JTE90_002167</name>
</gene>
<dbReference type="InterPro" id="IPR002413">
    <property type="entry name" value="V5_allergen-like"/>
</dbReference>
<protein>
    <recommendedName>
        <fullName evidence="1">SCP domain-containing protein</fullName>
    </recommendedName>
</protein>
<dbReference type="SUPFAM" id="SSF55797">
    <property type="entry name" value="PR-1-like"/>
    <property type="match status" value="1"/>
</dbReference>
<evidence type="ECO:0000259" key="1">
    <source>
        <dbReference type="SMART" id="SM00198"/>
    </source>
</evidence>
<sequence length="198" mass="23456">MRNFVRLVKNDEFVQECLRIHNHYRADHGSPCLHLSTEVSAFSQKWADRLAKEDHFHHSNHPKYGENLFVSYMSDNSLPMATAKEVVESWYAEQKFYPFGCHITRDIIYKAGHFTQVIWRNSRELGIGRSISRTNRVYVVANYFPAGNVFNKFEDNVRERLHQKFLSPQTFLQPQISYTRRLSSRRMNLSAFHTERII</sequence>
<accession>A0AAV6V7Y7</accession>
<reference evidence="2 3" key="1">
    <citation type="journal article" date="2022" name="Nat. Ecol. Evol.">
        <title>A masculinizing supergene underlies an exaggerated male reproductive morph in a spider.</title>
        <authorList>
            <person name="Hendrickx F."/>
            <person name="De Corte Z."/>
            <person name="Sonet G."/>
            <person name="Van Belleghem S.M."/>
            <person name="Kostlbacher S."/>
            <person name="Vangestel C."/>
        </authorList>
    </citation>
    <scope>NUCLEOTIDE SEQUENCE [LARGE SCALE GENOMIC DNA]</scope>
    <source>
        <strain evidence="2">W744_W776</strain>
    </source>
</reference>
<dbReference type="Gene3D" id="3.40.33.10">
    <property type="entry name" value="CAP"/>
    <property type="match status" value="1"/>
</dbReference>
<dbReference type="GO" id="GO:0005576">
    <property type="term" value="C:extracellular region"/>
    <property type="evidence" value="ECO:0007669"/>
    <property type="project" value="InterPro"/>
</dbReference>
<dbReference type="PRINTS" id="PR00838">
    <property type="entry name" value="V5ALLERGEN"/>
</dbReference>
<comment type="caution">
    <text evidence="2">The sequence shown here is derived from an EMBL/GenBank/DDBJ whole genome shotgun (WGS) entry which is preliminary data.</text>
</comment>
<dbReference type="FunFam" id="3.40.33.10:FF:000002">
    <property type="entry name" value="Golgi-associated plant pathogenesis-related protein 1"/>
    <property type="match status" value="1"/>
</dbReference>
<evidence type="ECO:0000313" key="2">
    <source>
        <dbReference type="EMBL" id="KAG8192347.1"/>
    </source>
</evidence>
<dbReference type="InterPro" id="IPR035940">
    <property type="entry name" value="CAP_sf"/>
</dbReference>
<dbReference type="AlphaFoldDB" id="A0AAV6V7Y7"/>
<dbReference type="InterPro" id="IPR014044">
    <property type="entry name" value="CAP_dom"/>
</dbReference>
<dbReference type="InterPro" id="IPR018244">
    <property type="entry name" value="Allrgn_V5/Tpx1_CS"/>
</dbReference>
<keyword evidence="3" id="KW-1185">Reference proteome</keyword>
<dbReference type="Proteomes" id="UP000827092">
    <property type="component" value="Unassembled WGS sequence"/>
</dbReference>
<organism evidence="2 3">
    <name type="scientific">Oedothorax gibbosus</name>
    <dbReference type="NCBI Taxonomy" id="931172"/>
    <lineage>
        <taxon>Eukaryota</taxon>
        <taxon>Metazoa</taxon>
        <taxon>Ecdysozoa</taxon>
        <taxon>Arthropoda</taxon>
        <taxon>Chelicerata</taxon>
        <taxon>Arachnida</taxon>
        <taxon>Araneae</taxon>
        <taxon>Araneomorphae</taxon>
        <taxon>Entelegynae</taxon>
        <taxon>Araneoidea</taxon>
        <taxon>Linyphiidae</taxon>
        <taxon>Erigoninae</taxon>
        <taxon>Oedothorax</taxon>
    </lineage>
</organism>
<dbReference type="PRINTS" id="PR00837">
    <property type="entry name" value="V5TPXLIKE"/>
</dbReference>
<dbReference type="Pfam" id="PF00188">
    <property type="entry name" value="CAP"/>
    <property type="match status" value="1"/>
</dbReference>
<dbReference type="InterPro" id="IPR001283">
    <property type="entry name" value="CRISP-related"/>
</dbReference>
<dbReference type="SMART" id="SM00198">
    <property type="entry name" value="SCP"/>
    <property type="match status" value="1"/>
</dbReference>
<dbReference type="PANTHER" id="PTHR10334">
    <property type="entry name" value="CYSTEINE-RICH SECRETORY PROTEIN-RELATED"/>
    <property type="match status" value="1"/>
</dbReference>
<feature type="domain" description="SCP" evidence="1">
    <location>
        <begin position="12"/>
        <end position="151"/>
    </location>
</feature>
<dbReference type="CDD" id="cd05382">
    <property type="entry name" value="CAP_GAPR1-like"/>
    <property type="match status" value="1"/>
</dbReference>
<proteinExistence type="predicted"/>
<dbReference type="EMBL" id="JAFNEN010000141">
    <property type="protein sequence ID" value="KAG8192347.1"/>
    <property type="molecule type" value="Genomic_DNA"/>
</dbReference>
<evidence type="ECO:0000313" key="3">
    <source>
        <dbReference type="Proteomes" id="UP000827092"/>
    </source>
</evidence>